<dbReference type="Pfam" id="PF00990">
    <property type="entry name" value="GGDEF"/>
    <property type="match status" value="1"/>
</dbReference>
<dbReference type="InterPro" id="IPR052155">
    <property type="entry name" value="Biofilm_reg_signaling"/>
</dbReference>
<evidence type="ECO:0000313" key="6">
    <source>
        <dbReference type="Proteomes" id="UP000576645"/>
    </source>
</evidence>
<dbReference type="EMBL" id="VTXP01000025">
    <property type="protein sequence ID" value="NOJ26079.1"/>
    <property type="molecule type" value="Genomic_DNA"/>
</dbReference>
<keyword evidence="1" id="KW-0472">Membrane</keyword>
<dbReference type="AlphaFoldDB" id="A0AAP7DFK0"/>
<name>A0AAP7DFK0_9VIBR</name>
<keyword evidence="1" id="KW-0812">Transmembrane</keyword>
<dbReference type="Pfam" id="PF08448">
    <property type="entry name" value="PAS_4"/>
    <property type="match status" value="1"/>
</dbReference>
<proteinExistence type="predicted"/>
<dbReference type="PROSITE" id="PS50113">
    <property type="entry name" value="PAC"/>
    <property type="match status" value="1"/>
</dbReference>
<feature type="domain" description="GGDEF" evidence="4">
    <location>
        <begin position="211"/>
        <end position="342"/>
    </location>
</feature>
<dbReference type="Gene3D" id="3.30.450.20">
    <property type="entry name" value="PAS domain"/>
    <property type="match status" value="1"/>
</dbReference>
<dbReference type="NCBIfam" id="TIGR00254">
    <property type="entry name" value="GGDEF"/>
    <property type="match status" value="1"/>
</dbReference>
<dbReference type="InterPro" id="IPR000160">
    <property type="entry name" value="GGDEF_dom"/>
</dbReference>
<dbReference type="RefSeq" id="WP_171354201.1">
    <property type="nucleotide sequence ID" value="NZ_VTXP01000025.1"/>
</dbReference>
<sequence length="342" mass="39172">MNYLLWHTLYFRMIIILIMVGLPFKVKMEPAKLKQILKDYISLKKRVDELTRVESKYKVLLDSSDDYISFKDGKHKYTAVSRAFMELLGMTREEIIGKTDLDLFDKGHAEAYFQEEKRVIGQGQTLNNLEEAYRDHNGKLCWISTRKQPIYDENKNVIGLVGVGRDITKAKRIEQKLRRRANYDPLTNVCNRKHFIAQAKPLLRNYAENNIGASVYFIDLDGFKAINDEYGHSAGDYVIRKVAERLKLIFYNDGLVGRFGGDEFVAIHRIKEERDALSIAQTVNTVISAPIVWGSKTLIVGCSVGAACFPTHSLNIEHLLIKADTAMYQSKLRNRPSSMVIE</sequence>
<dbReference type="Proteomes" id="UP000576645">
    <property type="component" value="Unassembled WGS sequence"/>
</dbReference>
<evidence type="ECO:0000256" key="1">
    <source>
        <dbReference type="SAM" id="Phobius"/>
    </source>
</evidence>
<feature type="domain" description="PAC" evidence="3">
    <location>
        <begin position="127"/>
        <end position="179"/>
    </location>
</feature>
<dbReference type="NCBIfam" id="TIGR00229">
    <property type="entry name" value="sensory_box"/>
    <property type="match status" value="1"/>
</dbReference>
<keyword evidence="1" id="KW-1133">Transmembrane helix</keyword>
<feature type="transmembrane region" description="Helical" evidence="1">
    <location>
        <begin position="6"/>
        <end position="24"/>
    </location>
</feature>
<dbReference type="SMART" id="SM00267">
    <property type="entry name" value="GGDEF"/>
    <property type="match status" value="1"/>
</dbReference>
<dbReference type="SMART" id="SM00086">
    <property type="entry name" value="PAC"/>
    <property type="match status" value="1"/>
</dbReference>
<evidence type="ECO:0000259" key="4">
    <source>
        <dbReference type="PROSITE" id="PS50887"/>
    </source>
</evidence>
<dbReference type="InterPro" id="IPR000700">
    <property type="entry name" value="PAS-assoc_C"/>
</dbReference>
<evidence type="ECO:0000259" key="2">
    <source>
        <dbReference type="PROSITE" id="PS50112"/>
    </source>
</evidence>
<dbReference type="SMART" id="SM00091">
    <property type="entry name" value="PAS"/>
    <property type="match status" value="1"/>
</dbReference>
<dbReference type="InterPro" id="IPR013656">
    <property type="entry name" value="PAS_4"/>
</dbReference>
<dbReference type="Gene3D" id="3.30.70.270">
    <property type="match status" value="1"/>
</dbReference>
<evidence type="ECO:0000313" key="5">
    <source>
        <dbReference type="EMBL" id="NOJ26079.1"/>
    </source>
</evidence>
<dbReference type="CDD" id="cd01949">
    <property type="entry name" value="GGDEF"/>
    <property type="match status" value="1"/>
</dbReference>
<feature type="domain" description="PAS" evidence="2">
    <location>
        <begin position="53"/>
        <end position="123"/>
    </location>
</feature>
<reference evidence="5 6" key="1">
    <citation type="submission" date="2019-09" db="EMBL/GenBank/DDBJ databases">
        <title>Draft genome sequencing and comparative genomics of hatchery-associated Vibrios.</title>
        <authorList>
            <person name="Kehlet-Delgado H."/>
            <person name="Mueller R.S."/>
        </authorList>
    </citation>
    <scope>NUCLEOTIDE SEQUENCE [LARGE SCALE GENOMIC DNA]</scope>
    <source>
        <strain evidence="5 6">09-121-3</strain>
    </source>
</reference>
<dbReference type="InterPro" id="IPR035965">
    <property type="entry name" value="PAS-like_dom_sf"/>
</dbReference>
<dbReference type="PANTHER" id="PTHR44757">
    <property type="entry name" value="DIGUANYLATE CYCLASE DGCP"/>
    <property type="match status" value="1"/>
</dbReference>
<comment type="caution">
    <text evidence="5">The sequence shown here is derived from an EMBL/GenBank/DDBJ whole genome shotgun (WGS) entry which is preliminary data.</text>
</comment>
<dbReference type="InterPro" id="IPR043128">
    <property type="entry name" value="Rev_trsase/Diguanyl_cyclase"/>
</dbReference>
<dbReference type="CDD" id="cd00130">
    <property type="entry name" value="PAS"/>
    <property type="match status" value="1"/>
</dbReference>
<dbReference type="PANTHER" id="PTHR44757:SF2">
    <property type="entry name" value="BIOFILM ARCHITECTURE MAINTENANCE PROTEIN MBAA"/>
    <property type="match status" value="1"/>
</dbReference>
<accession>A0AAP7DFK0</accession>
<dbReference type="SUPFAM" id="SSF55073">
    <property type="entry name" value="Nucleotide cyclase"/>
    <property type="match status" value="1"/>
</dbReference>
<protein>
    <submittedName>
        <fullName evidence="5">Diguanylate cyclase</fullName>
    </submittedName>
</protein>
<dbReference type="PROSITE" id="PS50112">
    <property type="entry name" value="PAS"/>
    <property type="match status" value="1"/>
</dbReference>
<gene>
    <name evidence="5" type="ORF">F0238_25525</name>
</gene>
<dbReference type="InterPro" id="IPR029787">
    <property type="entry name" value="Nucleotide_cyclase"/>
</dbReference>
<organism evidence="5 6">
    <name type="scientific">Vibrio coralliilyticus</name>
    <dbReference type="NCBI Taxonomy" id="190893"/>
    <lineage>
        <taxon>Bacteria</taxon>
        <taxon>Pseudomonadati</taxon>
        <taxon>Pseudomonadota</taxon>
        <taxon>Gammaproteobacteria</taxon>
        <taxon>Vibrionales</taxon>
        <taxon>Vibrionaceae</taxon>
        <taxon>Vibrio</taxon>
    </lineage>
</organism>
<dbReference type="InterPro" id="IPR000014">
    <property type="entry name" value="PAS"/>
</dbReference>
<evidence type="ECO:0000259" key="3">
    <source>
        <dbReference type="PROSITE" id="PS50113"/>
    </source>
</evidence>
<dbReference type="SUPFAM" id="SSF55785">
    <property type="entry name" value="PYP-like sensor domain (PAS domain)"/>
    <property type="match status" value="1"/>
</dbReference>
<dbReference type="PROSITE" id="PS50887">
    <property type="entry name" value="GGDEF"/>
    <property type="match status" value="1"/>
</dbReference>
<dbReference type="InterPro" id="IPR001610">
    <property type="entry name" value="PAC"/>
</dbReference>